<sequence>MIEIIGPLVHAPAVAPVASGGAKPAPLQKQLIERLQQAILAGRLPAGSLLPSSRSLAAEMGVSRNTVVIAYEHLAAVGYVVADKKGTRVSPLSSPAARGEPPVQPALREVVYAARVGQFAATRTHADNTFALTPGTPALDRFPLGAWRRALERSMDQALPLALGYGTPAGEPALRDAIAAHLRMARGVRCEGSQVVITEGAQEALNLCVRLFTNPGDVAWVEDPGYRGAKAAFNLGDLTTLPIPVDAEGMAAPSGAWRAHPPRLLYTSPAHQYPTGAVLSVARRLELIAQARRCGAWLIEDDYDGEFRHTGEPIASMQGLVDDAPVLYVGSFSKTMFPALRIGFVVLPRAIGAHAAVALQEMLRGGHRLEQLALAHFIESGEFGRHLGRMRRLYRERQQALRDALTAHFASAQILGGDCGMHLTLRLPPRLADRTLAERARAARLNPRALSGFALQPRAATNGLVIGYGNTPAERLAPAIDTLAELARGLEGKPARGSKAASAAVPGAALRE</sequence>
<organism evidence="7 8">
    <name type="scientific">Paraburkholderia panacisoli</name>
    <dbReference type="NCBI Taxonomy" id="2603818"/>
    <lineage>
        <taxon>Bacteria</taxon>
        <taxon>Pseudomonadati</taxon>
        <taxon>Pseudomonadota</taxon>
        <taxon>Betaproteobacteria</taxon>
        <taxon>Burkholderiales</taxon>
        <taxon>Burkholderiaceae</taxon>
        <taxon>Paraburkholderia</taxon>
    </lineage>
</organism>
<keyword evidence="5" id="KW-0804">Transcription</keyword>
<dbReference type="Pfam" id="PF00155">
    <property type="entry name" value="Aminotran_1_2"/>
    <property type="match status" value="1"/>
</dbReference>
<evidence type="ECO:0000256" key="1">
    <source>
        <dbReference type="ARBA" id="ARBA00005384"/>
    </source>
</evidence>
<comment type="caution">
    <text evidence="7">The sequence shown here is derived from an EMBL/GenBank/DDBJ whole genome shotgun (WGS) entry which is preliminary data.</text>
</comment>
<proteinExistence type="inferred from homology"/>
<name>A0A5B0H6U9_9BURK</name>
<dbReference type="CDD" id="cd00609">
    <property type="entry name" value="AAT_like"/>
    <property type="match status" value="1"/>
</dbReference>
<dbReference type="CDD" id="cd07377">
    <property type="entry name" value="WHTH_GntR"/>
    <property type="match status" value="1"/>
</dbReference>
<dbReference type="RefSeq" id="WP_149671330.1">
    <property type="nucleotide sequence ID" value="NZ_VTUZ01000011.1"/>
</dbReference>
<protein>
    <submittedName>
        <fullName evidence="7">PLP-dependent aminotransferase family protein</fullName>
    </submittedName>
</protein>
<dbReference type="GO" id="GO:0003700">
    <property type="term" value="F:DNA-binding transcription factor activity"/>
    <property type="evidence" value="ECO:0007669"/>
    <property type="project" value="InterPro"/>
</dbReference>
<feature type="domain" description="HTH gntR-type" evidence="6">
    <location>
        <begin position="25"/>
        <end position="92"/>
    </location>
</feature>
<evidence type="ECO:0000259" key="6">
    <source>
        <dbReference type="PROSITE" id="PS50949"/>
    </source>
</evidence>
<evidence type="ECO:0000256" key="4">
    <source>
        <dbReference type="ARBA" id="ARBA00023125"/>
    </source>
</evidence>
<evidence type="ECO:0000256" key="5">
    <source>
        <dbReference type="ARBA" id="ARBA00023163"/>
    </source>
</evidence>
<dbReference type="InterPro" id="IPR051446">
    <property type="entry name" value="HTH_trans_reg/aminotransferase"/>
</dbReference>
<dbReference type="InterPro" id="IPR004839">
    <property type="entry name" value="Aminotransferase_I/II_large"/>
</dbReference>
<dbReference type="SMART" id="SM00345">
    <property type="entry name" value="HTH_GNTR"/>
    <property type="match status" value="1"/>
</dbReference>
<evidence type="ECO:0000313" key="8">
    <source>
        <dbReference type="Proteomes" id="UP000325273"/>
    </source>
</evidence>
<evidence type="ECO:0000313" key="7">
    <source>
        <dbReference type="EMBL" id="KAA1010859.1"/>
    </source>
</evidence>
<reference evidence="7 8" key="1">
    <citation type="submission" date="2019-08" db="EMBL/GenBank/DDBJ databases">
        <title>Paraburkholderia sp. DCY113.</title>
        <authorList>
            <person name="Kang J."/>
        </authorList>
    </citation>
    <scope>NUCLEOTIDE SEQUENCE [LARGE SCALE GENOMIC DNA]</scope>
    <source>
        <strain evidence="7 8">DCY113</strain>
    </source>
</reference>
<dbReference type="Gene3D" id="1.10.10.10">
    <property type="entry name" value="Winged helix-like DNA-binding domain superfamily/Winged helix DNA-binding domain"/>
    <property type="match status" value="1"/>
</dbReference>
<dbReference type="EMBL" id="VTUZ01000011">
    <property type="protein sequence ID" value="KAA1010859.1"/>
    <property type="molecule type" value="Genomic_DNA"/>
</dbReference>
<dbReference type="InterPro" id="IPR036390">
    <property type="entry name" value="WH_DNA-bd_sf"/>
</dbReference>
<dbReference type="InterPro" id="IPR036388">
    <property type="entry name" value="WH-like_DNA-bd_sf"/>
</dbReference>
<dbReference type="GO" id="GO:0030170">
    <property type="term" value="F:pyridoxal phosphate binding"/>
    <property type="evidence" value="ECO:0007669"/>
    <property type="project" value="InterPro"/>
</dbReference>
<dbReference type="Gene3D" id="3.40.640.10">
    <property type="entry name" value="Type I PLP-dependent aspartate aminotransferase-like (Major domain)"/>
    <property type="match status" value="1"/>
</dbReference>
<keyword evidence="8" id="KW-1185">Reference proteome</keyword>
<keyword evidence="2" id="KW-0663">Pyridoxal phosphate</keyword>
<accession>A0A5B0H6U9</accession>
<dbReference type="PROSITE" id="PS50949">
    <property type="entry name" value="HTH_GNTR"/>
    <property type="match status" value="1"/>
</dbReference>
<dbReference type="InterPro" id="IPR000524">
    <property type="entry name" value="Tscrpt_reg_HTH_GntR"/>
</dbReference>
<keyword evidence="4" id="KW-0238">DNA-binding</keyword>
<evidence type="ECO:0000256" key="3">
    <source>
        <dbReference type="ARBA" id="ARBA00023015"/>
    </source>
</evidence>
<gene>
    <name evidence="7" type="ORF">FVF58_18585</name>
</gene>
<dbReference type="PRINTS" id="PR00035">
    <property type="entry name" value="HTHGNTR"/>
</dbReference>
<dbReference type="InterPro" id="IPR015424">
    <property type="entry name" value="PyrdxlP-dep_Trfase"/>
</dbReference>
<dbReference type="SUPFAM" id="SSF53383">
    <property type="entry name" value="PLP-dependent transferases"/>
    <property type="match status" value="1"/>
</dbReference>
<dbReference type="Proteomes" id="UP000325273">
    <property type="component" value="Unassembled WGS sequence"/>
</dbReference>
<dbReference type="GO" id="GO:0008483">
    <property type="term" value="F:transaminase activity"/>
    <property type="evidence" value="ECO:0007669"/>
    <property type="project" value="UniProtKB-KW"/>
</dbReference>
<evidence type="ECO:0000256" key="2">
    <source>
        <dbReference type="ARBA" id="ARBA00022898"/>
    </source>
</evidence>
<keyword evidence="7" id="KW-0032">Aminotransferase</keyword>
<dbReference type="GO" id="GO:0003677">
    <property type="term" value="F:DNA binding"/>
    <property type="evidence" value="ECO:0007669"/>
    <property type="project" value="UniProtKB-KW"/>
</dbReference>
<comment type="similarity">
    <text evidence="1">In the C-terminal section; belongs to the class-I pyridoxal-phosphate-dependent aminotransferase family.</text>
</comment>
<dbReference type="SUPFAM" id="SSF46785">
    <property type="entry name" value="Winged helix' DNA-binding domain"/>
    <property type="match status" value="1"/>
</dbReference>
<dbReference type="Pfam" id="PF00392">
    <property type="entry name" value="GntR"/>
    <property type="match status" value="1"/>
</dbReference>
<dbReference type="PANTHER" id="PTHR46577">
    <property type="entry name" value="HTH-TYPE TRANSCRIPTIONAL REGULATORY PROTEIN GABR"/>
    <property type="match status" value="1"/>
</dbReference>
<keyword evidence="3" id="KW-0805">Transcription regulation</keyword>
<keyword evidence="7" id="KW-0808">Transferase</keyword>
<dbReference type="PANTHER" id="PTHR46577:SF1">
    <property type="entry name" value="HTH-TYPE TRANSCRIPTIONAL REGULATORY PROTEIN GABR"/>
    <property type="match status" value="1"/>
</dbReference>
<dbReference type="AlphaFoldDB" id="A0A5B0H6U9"/>
<dbReference type="InterPro" id="IPR015421">
    <property type="entry name" value="PyrdxlP-dep_Trfase_major"/>
</dbReference>